<accession>A0A8W8JPI3</accession>
<feature type="transmembrane region" description="Helical" evidence="5">
    <location>
        <begin position="254"/>
        <end position="277"/>
    </location>
</feature>
<dbReference type="EnsemblMetazoa" id="G20350.1">
    <property type="protein sequence ID" value="G20350.1:cds"/>
    <property type="gene ID" value="G20350"/>
</dbReference>
<evidence type="ECO:0000256" key="3">
    <source>
        <dbReference type="ARBA" id="ARBA00022989"/>
    </source>
</evidence>
<organism evidence="6 7">
    <name type="scientific">Magallana gigas</name>
    <name type="common">Pacific oyster</name>
    <name type="synonym">Crassostrea gigas</name>
    <dbReference type="NCBI Taxonomy" id="29159"/>
    <lineage>
        <taxon>Eukaryota</taxon>
        <taxon>Metazoa</taxon>
        <taxon>Spiralia</taxon>
        <taxon>Lophotrochozoa</taxon>
        <taxon>Mollusca</taxon>
        <taxon>Bivalvia</taxon>
        <taxon>Autobranchia</taxon>
        <taxon>Pteriomorphia</taxon>
        <taxon>Ostreida</taxon>
        <taxon>Ostreoidea</taxon>
        <taxon>Ostreidae</taxon>
        <taxon>Magallana</taxon>
    </lineage>
</organism>
<evidence type="ECO:0000256" key="4">
    <source>
        <dbReference type="ARBA" id="ARBA00023136"/>
    </source>
</evidence>
<keyword evidence="4 5" id="KW-0472">Membrane</keyword>
<dbReference type="InterPro" id="IPR008952">
    <property type="entry name" value="Tetraspanin_EC2_sf"/>
</dbReference>
<dbReference type="Gene3D" id="1.10.1450.10">
    <property type="entry name" value="Tetraspanin"/>
    <property type="match status" value="1"/>
</dbReference>
<evidence type="ECO:0000256" key="2">
    <source>
        <dbReference type="ARBA" id="ARBA00022692"/>
    </source>
</evidence>
<keyword evidence="2 5" id="KW-0812">Transmembrane</keyword>
<reference evidence="6" key="1">
    <citation type="submission" date="2022-08" db="UniProtKB">
        <authorList>
            <consortium name="EnsemblMetazoa"/>
        </authorList>
    </citation>
    <scope>IDENTIFICATION</scope>
    <source>
        <strain evidence="6">05x7-T-G4-1.051#20</strain>
    </source>
</reference>
<keyword evidence="3 5" id="KW-1133">Transmembrane helix</keyword>
<dbReference type="PANTHER" id="PTHR19282:SF456">
    <property type="entry name" value="CD63 MOLECULE"/>
    <property type="match status" value="1"/>
</dbReference>
<protein>
    <recommendedName>
        <fullName evidence="8">Tetraspanin</fullName>
    </recommendedName>
</protein>
<evidence type="ECO:0008006" key="8">
    <source>
        <dbReference type="Google" id="ProtNLM"/>
    </source>
</evidence>
<dbReference type="SUPFAM" id="SSF48652">
    <property type="entry name" value="Tetraspanin"/>
    <property type="match status" value="1"/>
</dbReference>
<dbReference type="Pfam" id="PF00335">
    <property type="entry name" value="Tetraspanin"/>
    <property type="match status" value="1"/>
</dbReference>
<name>A0A8W8JPI3_MAGGI</name>
<dbReference type="InterPro" id="IPR018499">
    <property type="entry name" value="Tetraspanin/Peripherin"/>
</dbReference>
<comment type="subcellular location">
    <subcellularLocation>
        <location evidence="1">Membrane</location>
        <topology evidence="1">Multi-pass membrane protein</topology>
    </subcellularLocation>
</comment>
<sequence length="308" mass="33497">MGSDQDGTFDPFKQFGIFGIAFLIINAVLLFMGLGLVTVGAQALNELSKINSENIKPLLELDSVQAVVMVTAVSIILIVIGILLTLGAFGLGIAGAYFKTKFILLQATKYAIFVLILLLMKIVVIALWFTMKNEVETDMQDKMVTILHSYYLDDGTTSSYPISNAWNYLFLTLGCCGVNPVLSTTNDFDGTSWCTTSGSCQATVSQIPKTCCLNINKNNYTSAPSACHASVNSGTYNTKGCYAALKEKLLYHSLSIIVLALTTTFIEVKALSLVFLIRGKNRQQCLTLCRNMCVSPSVGVAPDKSRWI</sequence>
<feature type="transmembrane region" description="Helical" evidence="5">
    <location>
        <begin position="20"/>
        <end position="45"/>
    </location>
</feature>
<keyword evidence="7" id="KW-1185">Reference proteome</keyword>
<evidence type="ECO:0000313" key="7">
    <source>
        <dbReference type="Proteomes" id="UP000005408"/>
    </source>
</evidence>
<evidence type="ECO:0000256" key="5">
    <source>
        <dbReference type="SAM" id="Phobius"/>
    </source>
</evidence>
<evidence type="ECO:0000256" key="1">
    <source>
        <dbReference type="ARBA" id="ARBA00004141"/>
    </source>
</evidence>
<dbReference type="AlphaFoldDB" id="A0A8W8JPI3"/>
<dbReference type="PANTHER" id="PTHR19282">
    <property type="entry name" value="TETRASPANIN"/>
    <property type="match status" value="1"/>
</dbReference>
<dbReference type="GO" id="GO:0005886">
    <property type="term" value="C:plasma membrane"/>
    <property type="evidence" value="ECO:0007669"/>
    <property type="project" value="TreeGrafter"/>
</dbReference>
<feature type="transmembrane region" description="Helical" evidence="5">
    <location>
        <begin position="110"/>
        <end position="131"/>
    </location>
</feature>
<dbReference type="Proteomes" id="UP000005408">
    <property type="component" value="Unassembled WGS sequence"/>
</dbReference>
<proteinExistence type="predicted"/>
<evidence type="ECO:0000313" key="6">
    <source>
        <dbReference type="EnsemblMetazoa" id="G20350.1:cds"/>
    </source>
</evidence>
<feature type="transmembrane region" description="Helical" evidence="5">
    <location>
        <begin position="65"/>
        <end position="98"/>
    </location>
</feature>